<keyword evidence="10" id="KW-0472">Membrane</keyword>
<keyword evidence="6" id="KW-0547">Nucleotide-binding</keyword>
<feature type="domain" description="PAS" evidence="13">
    <location>
        <begin position="392"/>
        <end position="465"/>
    </location>
</feature>
<dbReference type="SMART" id="SM00387">
    <property type="entry name" value="HATPase_c"/>
    <property type="match status" value="1"/>
</dbReference>
<comment type="catalytic activity">
    <reaction evidence="1">
        <text>ATP + protein L-histidine = ADP + protein N-phospho-L-histidine.</text>
        <dbReference type="EC" id="2.7.13.3"/>
    </reaction>
</comment>
<dbReference type="GO" id="GO:0009927">
    <property type="term" value="F:histidine phosphotransfer kinase activity"/>
    <property type="evidence" value="ECO:0007669"/>
    <property type="project" value="TreeGrafter"/>
</dbReference>
<evidence type="ECO:0000256" key="8">
    <source>
        <dbReference type="ARBA" id="ARBA00022840"/>
    </source>
</evidence>
<dbReference type="Pfam" id="PF08447">
    <property type="entry name" value="PAS_3"/>
    <property type="match status" value="1"/>
</dbReference>
<evidence type="ECO:0000259" key="14">
    <source>
        <dbReference type="PROSITE" id="PS50113"/>
    </source>
</evidence>
<dbReference type="GO" id="GO:0005524">
    <property type="term" value="F:ATP binding"/>
    <property type="evidence" value="ECO:0007669"/>
    <property type="project" value="UniProtKB-KW"/>
</dbReference>
<dbReference type="InterPro" id="IPR013767">
    <property type="entry name" value="PAS_fold"/>
</dbReference>
<evidence type="ECO:0000256" key="9">
    <source>
        <dbReference type="ARBA" id="ARBA00023012"/>
    </source>
</evidence>
<dbReference type="GO" id="GO:0006355">
    <property type="term" value="P:regulation of DNA-templated transcription"/>
    <property type="evidence" value="ECO:0007669"/>
    <property type="project" value="InterPro"/>
</dbReference>
<dbReference type="InterPro" id="IPR036890">
    <property type="entry name" value="HATPase_C_sf"/>
</dbReference>
<dbReference type="InterPro" id="IPR013655">
    <property type="entry name" value="PAS_fold_3"/>
</dbReference>
<dbReference type="EC" id="2.7.13.3" evidence="3"/>
<dbReference type="InterPro" id="IPR035965">
    <property type="entry name" value="PAS-like_dom_sf"/>
</dbReference>
<dbReference type="FunFam" id="1.10.287.130:FF:000038">
    <property type="entry name" value="Sensory transduction histidine kinase"/>
    <property type="match status" value="1"/>
</dbReference>
<dbReference type="InterPro" id="IPR004358">
    <property type="entry name" value="Sig_transdc_His_kin-like_C"/>
</dbReference>
<dbReference type="Proteomes" id="UP000199259">
    <property type="component" value="Unassembled WGS sequence"/>
</dbReference>
<dbReference type="CDD" id="cd00082">
    <property type="entry name" value="HisKA"/>
    <property type="match status" value="1"/>
</dbReference>
<keyword evidence="11" id="KW-0131">Cell cycle</keyword>
<dbReference type="RefSeq" id="WP_091710640.1">
    <property type="nucleotide sequence ID" value="NZ_FNCA01000008.1"/>
</dbReference>
<dbReference type="InterPro" id="IPR005467">
    <property type="entry name" value="His_kinase_dom"/>
</dbReference>
<evidence type="ECO:0000313" key="15">
    <source>
        <dbReference type="EMBL" id="SDG17442.1"/>
    </source>
</evidence>
<evidence type="ECO:0000256" key="6">
    <source>
        <dbReference type="ARBA" id="ARBA00022741"/>
    </source>
</evidence>
<keyword evidence="5" id="KW-0808">Transferase</keyword>
<dbReference type="Pfam" id="PF02518">
    <property type="entry name" value="HATPase_c"/>
    <property type="match status" value="1"/>
</dbReference>
<dbReference type="CDD" id="cd00130">
    <property type="entry name" value="PAS"/>
    <property type="match status" value="4"/>
</dbReference>
<evidence type="ECO:0000259" key="13">
    <source>
        <dbReference type="PROSITE" id="PS50112"/>
    </source>
</evidence>
<dbReference type="SMART" id="SM00388">
    <property type="entry name" value="HisKA"/>
    <property type="match status" value="1"/>
</dbReference>
<comment type="subcellular location">
    <subcellularLocation>
        <location evidence="2">Membrane</location>
    </subcellularLocation>
</comment>
<dbReference type="Gene3D" id="3.30.450.20">
    <property type="entry name" value="PAS domain"/>
    <property type="match status" value="4"/>
</dbReference>
<feature type="domain" description="PAC" evidence="14">
    <location>
        <begin position="339"/>
        <end position="391"/>
    </location>
</feature>
<name>A0A7Z7FF25_9EURY</name>
<dbReference type="OrthoDB" id="342253at2157"/>
<feature type="domain" description="PAS" evidence="13">
    <location>
        <begin position="523"/>
        <end position="586"/>
    </location>
</feature>
<dbReference type="SUPFAM" id="SSF55874">
    <property type="entry name" value="ATPase domain of HSP90 chaperone/DNA topoisomerase II/histidine kinase"/>
    <property type="match status" value="1"/>
</dbReference>
<dbReference type="SUPFAM" id="SSF55785">
    <property type="entry name" value="PYP-like sensor domain (PAS domain)"/>
    <property type="match status" value="4"/>
</dbReference>
<feature type="domain" description="PAS" evidence="13">
    <location>
        <begin position="261"/>
        <end position="336"/>
    </location>
</feature>
<dbReference type="InterPro" id="IPR000700">
    <property type="entry name" value="PAS-assoc_C"/>
</dbReference>
<feature type="domain" description="PAC" evidence="14">
    <location>
        <begin position="470"/>
        <end position="522"/>
    </location>
</feature>
<comment type="caution">
    <text evidence="15">The sequence shown here is derived from an EMBL/GenBank/DDBJ whole genome shotgun (WGS) entry which is preliminary data.</text>
</comment>
<evidence type="ECO:0000256" key="10">
    <source>
        <dbReference type="ARBA" id="ARBA00023136"/>
    </source>
</evidence>
<feature type="domain" description="Histidine kinase" evidence="12">
    <location>
        <begin position="665"/>
        <end position="885"/>
    </location>
</feature>
<evidence type="ECO:0000259" key="12">
    <source>
        <dbReference type="PROSITE" id="PS50109"/>
    </source>
</evidence>
<dbReference type="PROSITE" id="PS50109">
    <property type="entry name" value="HIS_KIN"/>
    <property type="match status" value="1"/>
</dbReference>
<protein>
    <recommendedName>
        <fullName evidence="3">histidine kinase</fullName>
        <ecNumber evidence="3">2.7.13.3</ecNumber>
    </recommendedName>
</protein>
<evidence type="ECO:0000256" key="11">
    <source>
        <dbReference type="ARBA" id="ARBA00023306"/>
    </source>
</evidence>
<dbReference type="GO" id="GO:0000155">
    <property type="term" value="F:phosphorelay sensor kinase activity"/>
    <property type="evidence" value="ECO:0007669"/>
    <property type="project" value="InterPro"/>
</dbReference>
<evidence type="ECO:0000256" key="1">
    <source>
        <dbReference type="ARBA" id="ARBA00000085"/>
    </source>
</evidence>
<accession>A0A7Z7FF25</accession>
<dbReference type="EMBL" id="FNCA01000008">
    <property type="protein sequence ID" value="SDG17442.1"/>
    <property type="molecule type" value="Genomic_DNA"/>
</dbReference>
<dbReference type="SMART" id="SM00086">
    <property type="entry name" value="PAC"/>
    <property type="match status" value="4"/>
</dbReference>
<reference evidence="15 16" key="1">
    <citation type="submission" date="2016-10" db="EMBL/GenBank/DDBJ databases">
        <authorList>
            <person name="Varghese N."/>
            <person name="Submissions S."/>
        </authorList>
    </citation>
    <scope>NUCLEOTIDE SEQUENCE [LARGE SCALE GENOMIC DNA]</scope>
    <source>
        <strain evidence="15 16">PL 12/M</strain>
    </source>
</reference>
<feature type="domain" description="PAS" evidence="13">
    <location>
        <begin position="139"/>
        <end position="182"/>
    </location>
</feature>
<evidence type="ECO:0000256" key="7">
    <source>
        <dbReference type="ARBA" id="ARBA00022777"/>
    </source>
</evidence>
<dbReference type="PROSITE" id="PS50112">
    <property type="entry name" value="PAS"/>
    <property type="match status" value="4"/>
</dbReference>
<evidence type="ECO:0000256" key="3">
    <source>
        <dbReference type="ARBA" id="ARBA00012438"/>
    </source>
</evidence>
<dbReference type="GO" id="GO:0005886">
    <property type="term" value="C:plasma membrane"/>
    <property type="evidence" value="ECO:0007669"/>
    <property type="project" value="TreeGrafter"/>
</dbReference>
<dbReference type="InterPro" id="IPR001610">
    <property type="entry name" value="PAC"/>
</dbReference>
<dbReference type="Gene3D" id="3.30.565.10">
    <property type="entry name" value="Histidine kinase-like ATPase, C-terminal domain"/>
    <property type="match status" value="1"/>
</dbReference>
<evidence type="ECO:0000256" key="5">
    <source>
        <dbReference type="ARBA" id="ARBA00022679"/>
    </source>
</evidence>
<evidence type="ECO:0000256" key="4">
    <source>
        <dbReference type="ARBA" id="ARBA00022553"/>
    </source>
</evidence>
<dbReference type="Pfam" id="PF00512">
    <property type="entry name" value="HisKA"/>
    <property type="match status" value="1"/>
</dbReference>
<keyword evidence="9" id="KW-0902">Two-component regulatory system</keyword>
<gene>
    <name evidence="15" type="ORF">SAMN04488589_2356</name>
</gene>
<dbReference type="SMART" id="SM00091">
    <property type="entry name" value="PAS"/>
    <property type="match status" value="4"/>
</dbReference>
<dbReference type="InterPro" id="IPR003661">
    <property type="entry name" value="HisK_dim/P_dom"/>
</dbReference>
<keyword evidence="16" id="KW-1185">Reference proteome</keyword>
<keyword evidence="4" id="KW-0597">Phosphoprotein</keyword>
<feature type="domain" description="PAC" evidence="14">
    <location>
        <begin position="597"/>
        <end position="647"/>
    </location>
</feature>
<dbReference type="AlphaFoldDB" id="A0A7Z7FF25"/>
<keyword evidence="8" id="KW-0067">ATP-binding</keyword>
<dbReference type="CDD" id="cd16922">
    <property type="entry name" value="HATPase_EvgS-ArcB-TorS-like"/>
    <property type="match status" value="1"/>
</dbReference>
<organism evidence="15 16">
    <name type="scientific">Methanolobus vulcani</name>
    <dbReference type="NCBI Taxonomy" id="38026"/>
    <lineage>
        <taxon>Archaea</taxon>
        <taxon>Methanobacteriati</taxon>
        <taxon>Methanobacteriota</taxon>
        <taxon>Stenosarchaea group</taxon>
        <taxon>Methanomicrobia</taxon>
        <taxon>Methanosarcinales</taxon>
        <taxon>Methanosarcinaceae</taxon>
        <taxon>Methanolobus</taxon>
    </lineage>
</organism>
<dbReference type="PANTHER" id="PTHR43047:SF72">
    <property type="entry name" value="OSMOSENSING HISTIDINE PROTEIN KINASE SLN1"/>
    <property type="match status" value="1"/>
</dbReference>
<dbReference type="InterPro" id="IPR011006">
    <property type="entry name" value="CheY-like_superfamily"/>
</dbReference>
<dbReference type="PRINTS" id="PR00344">
    <property type="entry name" value="BCTRLSENSOR"/>
</dbReference>
<dbReference type="InterPro" id="IPR003594">
    <property type="entry name" value="HATPase_dom"/>
</dbReference>
<dbReference type="InterPro" id="IPR036097">
    <property type="entry name" value="HisK_dim/P_sf"/>
</dbReference>
<keyword evidence="7" id="KW-0418">Kinase</keyword>
<dbReference type="Gene3D" id="1.10.287.130">
    <property type="match status" value="1"/>
</dbReference>
<dbReference type="SUPFAM" id="SSF47384">
    <property type="entry name" value="Homodimeric domain of signal transducing histidine kinase"/>
    <property type="match status" value="1"/>
</dbReference>
<dbReference type="InterPro" id="IPR000014">
    <property type="entry name" value="PAS"/>
</dbReference>
<dbReference type="SUPFAM" id="SSF52172">
    <property type="entry name" value="CheY-like"/>
    <property type="match status" value="1"/>
</dbReference>
<dbReference type="FunFam" id="3.30.565.10:FF:000010">
    <property type="entry name" value="Sensor histidine kinase RcsC"/>
    <property type="match status" value="1"/>
</dbReference>
<evidence type="ECO:0000313" key="16">
    <source>
        <dbReference type="Proteomes" id="UP000199259"/>
    </source>
</evidence>
<dbReference type="Pfam" id="PF00989">
    <property type="entry name" value="PAS"/>
    <property type="match status" value="3"/>
</dbReference>
<sequence>MSKILLLFEENSDIVELSERLYSMGHEVSELNIGSFGSRDYLKSLYKINYDLIILRVDADFEKVYEKLKSVTGLCVIPILLIISGSNKQQVIKLASLSLSGCLVWPVSDEQLMTSIQFSISKEEKQNDLCLKTEEDIRYAQRYRTIIEMSVDGFLYIDTEGRILDVNGKYCQMSGYSYNELLEMDLSDLEVCMNKKQIIYQIDKTIKTGKDLFETYHHTKDGKIINVEISAIYTSKESHGIFCFIRNISDRVKLENDLRESERSKSVLLSNLPGIAYRCDLNRDWTMRFISQGCFELTGYQSEDLLDNHKLSFNDLIEPEYRDYLWEKWQRILANGEVFRDEYRIRTASGEIKWVWEQGKGVADEQGNMIALEGFITDITQRKIMEQRVKESEELFRTTLYSIGDGVITTDTAGCLEKMNIIAEELTGWSETEAKGKSLEEVFPIINEDSRKEVEIPVRKVLREGQIVGLANHTLLISRNGNEIPIADSGSPIKNANGDISGVVLVFRDQTEEREAQKALMESEARFRLLVEHAPEAIFVQTDGTFAYLNPEALKLFGAESLDQLKGAPVVEHFHPDSRAQVKERITILNTKKQAVPMVEELCLRMDGNSFVAEVSAVPINYEGKDGALVFFRDITERKRAEEEILKAKMVSDNANRSKAEFLANTSHELKTPLSSIIGFSDMLLDGVSGDLNEQQVRHVKTIYQNGNLLLNLINNILDMSQIEFCEMELKFTKFDIIRTVHDVYSMMFILSERKGVSLELRSDMDYLDVIADRTKIKEILYNLIDNALKFTPKGGSVHINIGLRNENTLQISVVDSGIGILEEDIKRIFDPFYQVDGSSTRKYRGSGLGLAIIKKFVKIHGGSIWVKSIKEEGSEFFFTIPLNKS</sequence>
<dbReference type="NCBIfam" id="TIGR00229">
    <property type="entry name" value="sensory_box"/>
    <property type="match status" value="4"/>
</dbReference>
<dbReference type="PROSITE" id="PS50113">
    <property type="entry name" value="PAC"/>
    <property type="match status" value="3"/>
</dbReference>
<proteinExistence type="predicted"/>
<dbReference type="PANTHER" id="PTHR43047">
    <property type="entry name" value="TWO-COMPONENT HISTIDINE PROTEIN KINASE"/>
    <property type="match status" value="1"/>
</dbReference>
<evidence type="ECO:0000256" key="2">
    <source>
        <dbReference type="ARBA" id="ARBA00004370"/>
    </source>
</evidence>